<keyword evidence="2" id="KW-1185">Reference proteome</keyword>
<evidence type="ECO:0000313" key="2">
    <source>
        <dbReference type="Proteomes" id="UP000046395"/>
    </source>
</evidence>
<dbReference type="WBParaSite" id="TMUE_2000006677.1">
    <property type="protein sequence ID" value="TMUE_2000006677.1"/>
    <property type="gene ID" value="WBGene00299690"/>
</dbReference>
<accession>A0A5S6QII7</accession>
<dbReference type="AlphaFoldDB" id="A0A5S6QII7"/>
<protein>
    <submittedName>
        <fullName evidence="3">Uncharacterized protein</fullName>
    </submittedName>
</protein>
<sequence length="178" mass="19642">MLVRYLHDEAGAIAFMQDRGILHRDRRCECGSAMALGRQDPEPLSVAMRHEDLQERGGRAQWNVVGRYPPSNQDSTALHSCLQLPEDEIPNGAEGSDLARTRSRGSCVPLLKIGHFSNRSHMNGAHSRSTSALTEAIASTDQGHRSTSALTKAVSSSSQRQHPVLSVILLRSRCRRYD</sequence>
<dbReference type="Proteomes" id="UP000046395">
    <property type="component" value="Unassembled WGS sequence"/>
</dbReference>
<proteinExistence type="predicted"/>
<name>A0A5S6QII7_TRIMR</name>
<organism evidence="2 3">
    <name type="scientific">Trichuris muris</name>
    <name type="common">Mouse whipworm</name>
    <dbReference type="NCBI Taxonomy" id="70415"/>
    <lineage>
        <taxon>Eukaryota</taxon>
        <taxon>Metazoa</taxon>
        <taxon>Ecdysozoa</taxon>
        <taxon>Nematoda</taxon>
        <taxon>Enoplea</taxon>
        <taxon>Dorylaimia</taxon>
        <taxon>Trichinellida</taxon>
        <taxon>Trichuridae</taxon>
        <taxon>Trichuris</taxon>
    </lineage>
</organism>
<feature type="region of interest" description="Disordered" evidence="1">
    <location>
        <begin position="138"/>
        <end position="157"/>
    </location>
</feature>
<evidence type="ECO:0000313" key="3">
    <source>
        <dbReference type="WBParaSite" id="TMUE_2000006677.1"/>
    </source>
</evidence>
<evidence type="ECO:0000256" key="1">
    <source>
        <dbReference type="SAM" id="MobiDB-lite"/>
    </source>
</evidence>
<reference evidence="3" key="1">
    <citation type="submission" date="2019-12" db="UniProtKB">
        <authorList>
            <consortium name="WormBaseParasite"/>
        </authorList>
    </citation>
    <scope>IDENTIFICATION</scope>
</reference>